<protein>
    <submittedName>
        <fullName evidence="1 2">Flavonoid 3'-monooxygenase-like protein</fullName>
    </submittedName>
</protein>
<evidence type="ECO:0000313" key="3">
    <source>
        <dbReference type="Proteomes" id="UP000030765"/>
    </source>
</evidence>
<dbReference type="EMBL" id="KE525420">
    <property type="protein sequence ID" value="KFB53412.1"/>
    <property type="molecule type" value="Genomic_DNA"/>
</dbReference>
<dbReference type="EMBL" id="ATLV01026860">
    <property type="status" value="NOT_ANNOTATED_CDS"/>
    <property type="molecule type" value="Genomic_DNA"/>
</dbReference>
<accession>A0A084WT68</accession>
<dbReference type="GO" id="GO:0004497">
    <property type="term" value="F:monooxygenase activity"/>
    <property type="evidence" value="ECO:0007669"/>
    <property type="project" value="UniProtKB-KW"/>
</dbReference>
<name>A0A084WT68_ANOSI</name>
<evidence type="ECO:0000313" key="2">
    <source>
        <dbReference type="EnsemblMetazoa" id="ASIC021783-PA"/>
    </source>
</evidence>
<dbReference type="VEuPathDB" id="VectorBase:ASIC021783"/>
<keyword evidence="1" id="KW-0560">Oxidoreductase</keyword>
<keyword evidence="1" id="KW-0503">Monooxygenase</keyword>
<dbReference type="EnsemblMetazoa" id="ASIC021783-RA">
    <property type="protein sequence ID" value="ASIC021783-PA"/>
    <property type="gene ID" value="ASIC021783"/>
</dbReference>
<evidence type="ECO:0000313" key="1">
    <source>
        <dbReference type="EMBL" id="KFB53412.1"/>
    </source>
</evidence>
<proteinExistence type="predicted"/>
<organism evidence="1">
    <name type="scientific">Anopheles sinensis</name>
    <name type="common">Mosquito</name>
    <dbReference type="NCBI Taxonomy" id="74873"/>
    <lineage>
        <taxon>Eukaryota</taxon>
        <taxon>Metazoa</taxon>
        <taxon>Ecdysozoa</taxon>
        <taxon>Arthropoda</taxon>
        <taxon>Hexapoda</taxon>
        <taxon>Insecta</taxon>
        <taxon>Pterygota</taxon>
        <taxon>Neoptera</taxon>
        <taxon>Endopterygota</taxon>
        <taxon>Diptera</taxon>
        <taxon>Nematocera</taxon>
        <taxon>Culicoidea</taxon>
        <taxon>Culicidae</taxon>
        <taxon>Anophelinae</taxon>
        <taxon>Anopheles</taxon>
    </lineage>
</organism>
<keyword evidence="3" id="KW-1185">Reference proteome</keyword>
<sequence>MALLWPPSGVAWRLNLLAIRVQLANYHFTSSSTASSTEIRSVAAHLDRNAASGANASEHGYMC</sequence>
<reference evidence="2" key="2">
    <citation type="submission" date="2020-05" db="UniProtKB">
        <authorList>
            <consortium name="EnsemblMetazoa"/>
        </authorList>
    </citation>
    <scope>IDENTIFICATION</scope>
</reference>
<dbReference type="Proteomes" id="UP000030765">
    <property type="component" value="Unassembled WGS sequence"/>
</dbReference>
<reference evidence="1 3" key="1">
    <citation type="journal article" date="2014" name="BMC Genomics">
        <title>Genome sequence of Anopheles sinensis provides insight into genetics basis of mosquito competence for malaria parasites.</title>
        <authorList>
            <person name="Zhou D."/>
            <person name="Zhang D."/>
            <person name="Ding G."/>
            <person name="Shi L."/>
            <person name="Hou Q."/>
            <person name="Ye Y."/>
            <person name="Xu Y."/>
            <person name="Zhou H."/>
            <person name="Xiong C."/>
            <person name="Li S."/>
            <person name="Yu J."/>
            <person name="Hong S."/>
            <person name="Yu X."/>
            <person name="Zou P."/>
            <person name="Chen C."/>
            <person name="Chang X."/>
            <person name="Wang W."/>
            <person name="Lv Y."/>
            <person name="Sun Y."/>
            <person name="Ma L."/>
            <person name="Shen B."/>
            <person name="Zhu C."/>
        </authorList>
    </citation>
    <scope>NUCLEOTIDE SEQUENCE [LARGE SCALE GENOMIC DNA]</scope>
</reference>
<dbReference type="AlphaFoldDB" id="A0A084WT68"/>
<gene>
    <name evidence="1" type="ORF">ZHAS_00021783</name>
</gene>